<evidence type="ECO:0000259" key="1">
    <source>
        <dbReference type="Pfam" id="PF00884"/>
    </source>
</evidence>
<proteinExistence type="predicted"/>
<organism evidence="2">
    <name type="scientific">marine metagenome</name>
    <dbReference type="NCBI Taxonomy" id="408172"/>
    <lineage>
        <taxon>unclassified sequences</taxon>
        <taxon>metagenomes</taxon>
        <taxon>ecological metagenomes</taxon>
    </lineage>
</organism>
<accession>A0A382Y5I9</accession>
<name>A0A382Y5I9_9ZZZZ</name>
<sequence>PADIDLPPLPPNFQPIFDEPEFIEICRQRTYYGNEMNWTNDWDEMEWRKYLYAYYRFTERVDQQIGRLLNALDENDLSDDTLVVLTSDHGEGVAAHQWVVKLMLYQEVVTVPFVIRWNGMIPENLVDRNHLVSGLDLLPTVCDYANIDLPAGLGGQSLRPLVENSSLPGRSYVVSELQPDPKHKEMEGRMIRTARFKYIIFSHGQRPELLFDLEADPGETKNLAYQVAYRDIVLEHQALLLRVIKDTLDPFPMSKQMML</sequence>
<feature type="non-terminal residue" evidence="2">
    <location>
        <position position="1"/>
    </location>
</feature>
<dbReference type="InterPro" id="IPR051849">
    <property type="entry name" value="GAG-degrading_sulfatase"/>
</dbReference>
<dbReference type="InterPro" id="IPR017850">
    <property type="entry name" value="Alkaline_phosphatase_core_sf"/>
</dbReference>
<gene>
    <name evidence="2" type="ORF">METZ01_LOCUS430925</name>
</gene>
<dbReference type="Gene3D" id="3.40.720.10">
    <property type="entry name" value="Alkaline Phosphatase, subunit A"/>
    <property type="match status" value="1"/>
</dbReference>
<dbReference type="SUPFAM" id="SSF53649">
    <property type="entry name" value="Alkaline phosphatase-like"/>
    <property type="match status" value="1"/>
</dbReference>
<dbReference type="AlphaFoldDB" id="A0A382Y5I9"/>
<feature type="domain" description="Sulfatase N-terminal" evidence="1">
    <location>
        <begin position="29"/>
        <end position="147"/>
    </location>
</feature>
<dbReference type="EMBL" id="UINC01172803">
    <property type="protein sequence ID" value="SVD78071.1"/>
    <property type="molecule type" value="Genomic_DNA"/>
</dbReference>
<dbReference type="Pfam" id="PF00884">
    <property type="entry name" value="Sulfatase"/>
    <property type="match status" value="1"/>
</dbReference>
<reference evidence="2" key="1">
    <citation type="submission" date="2018-05" db="EMBL/GenBank/DDBJ databases">
        <authorList>
            <person name="Lanie J.A."/>
            <person name="Ng W.-L."/>
            <person name="Kazmierczak K.M."/>
            <person name="Andrzejewski T.M."/>
            <person name="Davidsen T.M."/>
            <person name="Wayne K.J."/>
            <person name="Tettelin H."/>
            <person name="Glass J.I."/>
            <person name="Rusch D."/>
            <person name="Podicherti R."/>
            <person name="Tsui H.-C.T."/>
            <person name="Winkler M.E."/>
        </authorList>
    </citation>
    <scope>NUCLEOTIDE SEQUENCE</scope>
</reference>
<dbReference type="InterPro" id="IPR000917">
    <property type="entry name" value="Sulfatase_N"/>
</dbReference>
<evidence type="ECO:0000313" key="2">
    <source>
        <dbReference type="EMBL" id="SVD78071.1"/>
    </source>
</evidence>
<dbReference type="GO" id="GO:0004065">
    <property type="term" value="F:arylsulfatase activity"/>
    <property type="evidence" value="ECO:0007669"/>
    <property type="project" value="TreeGrafter"/>
</dbReference>
<dbReference type="PANTHER" id="PTHR46615:SF1">
    <property type="entry name" value="ARYLSULFATASE K"/>
    <property type="match status" value="1"/>
</dbReference>
<dbReference type="GO" id="GO:0015024">
    <property type="term" value="F:glucuronate-2-sulfatase activity"/>
    <property type="evidence" value="ECO:0007669"/>
    <property type="project" value="TreeGrafter"/>
</dbReference>
<dbReference type="PANTHER" id="PTHR46615">
    <property type="entry name" value="ARYLSULFATASE K"/>
    <property type="match status" value="1"/>
</dbReference>
<protein>
    <recommendedName>
        <fullName evidence="1">Sulfatase N-terminal domain-containing protein</fullName>
    </recommendedName>
</protein>